<keyword evidence="2" id="KW-1185">Reference proteome</keyword>
<evidence type="ECO:0000313" key="1">
    <source>
        <dbReference type="EMBL" id="EEU40144.1"/>
    </source>
</evidence>
<dbReference type="GeneID" id="9668054"/>
<evidence type="ECO:0000313" key="2">
    <source>
        <dbReference type="Proteomes" id="UP000005206"/>
    </source>
</evidence>
<organism evidence="1 2">
    <name type="scientific">Fusarium vanettenii (strain ATCC MYA-4622 / CBS 123669 / FGSC 9596 / NRRL 45880 / 77-13-4)</name>
    <name type="common">Fusarium solani subsp. pisi</name>
    <dbReference type="NCBI Taxonomy" id="660122"/>
    <lineage>
        <taxon>Eukaryota</taxon>
        <taxon>Fungi</taxon>
        <taxon>Dikarya</taxon>
        <taxon>Ascomycota</taxon>
        <taxon>Pezizomycotina</taxon>
        <taxon>Sordariomycetes</taxon>
        <taxon>Hypocreomycetidae</taxon>
        <taxon>Hypocreales</taxon>
        <taxon>Nectriaceae</taxon>
        <taxon>Fusarium</taxon>
        <taxon>Fusarium solani species complex</taxon>
        <taxon>Fusarium vanettenii</taxon>
    </lineage>
</organism>
<sequence>MSIVHVPILAPEKVLDSWDEPTKLVSKDTLCLMVVVASVNLGWSEESLVMFDEPKTIPSPSCSWLSVASLRAKMLLRALAAPFQVLCGLGGHSLWPLAPMRCSGGVFFVGRTPLGLWSGSWDRDGLGPQVAWVRDGGGKEGCPCIGDGINHNGRTVQRGVLPHLQCYDEWPFVVRDWNSKSKMDLEMESEAARSSRLHHGGMITGWWITRSSSSRGTIWKCPLDQCTPKMSALDALGILYPSSNLEEEVNIDDFPSLLTVVGYGDDHALFLQSADDKFKVIATLCEYYTQATMIDAADFAGLPCDMLLTLNELSTDAVHDLKGLSKMRQDAFLLLIEMAQSLSFDEWEKLVGDVMRDLEEQRDIIKGKVDMINGLREYKLDEEDDFEIIAKPSAPRVPKGDWEWTQAVINNKGPMVILNDLPANITYAQVMQGVTGVGGINSVLVKPEPAGSRKGTYCAAIHFNDSQAATAYIDFFKEKPLFFVDEDGDVHKTNMLYFKAATPSDHDAQSPVSGRCVDFANFPESAIWAAISKIGLSGIVRVNFNPDASGDVGELSVEMTDVVKAEYIRDVALSETPLPGVSGRAEDISYGITESDYPPDHVHKLYDNVIPYIEHGHLDEWNKAPYNTWEPPRSFHPDVFARMVYQATLPDIPEEEARPFPEMTMGSRTYTAQDGCVYKQPTGSTFPQTEVRGKELKILQEMTLGKHEWADFWRELALQQQVLNPDIYANIVEHRRLKDEGRIICPPDCYDCGPSLRDSPTPLRAQMYTQGSDEGFMHGEWLQGDDQQIRMSIPPMTPQFLRYN</sequence>
<dbReference type="AlphaFoldDB" id="C7Z6J8"/>
<proteinExistence type="predicted"/>
<dbReference type="HOGENOM" id="CLU_350243_0_0_1"/>
<name>C7Z6J8_FUSV7</name>
<dbReference type="KEGG" id="nhe:NECHADRAFT_76126"/>
<accession>C7Z6J8</accession>
<evidence type="ECO:0008006" key="3">
    <source>
        <dbReference type="Google" id="ProtNLM"/>
    </source>
</evidence>
<dbReference type="RefSeq" id="XP_003045857.1">
    <property type="nucleotide sequence ID" value="XM_003045811.1"/>
</dbReference>
<dbReference type="Proteomes" id="UP000005206">
    <property type="component" value="Chromosome 2"/>
</dbReference>
<dbReference type="VEuPathDB" id="FungiDB:NECHADRAFT_76126"/>
<gene>
    <name evidence="1" type="ORF">NECHADRAFT_76126</name>
</gene>
<dbReference type="EMBL" id="GG698910">
    <property type="protein sequence ID" value="EEU40144.1"/>
    <property type="molecule type" value="Genomic_DNA"/>
</dbReference>
<dbReference type="eggNOG" id="ENOG502RMAA">
    <property type="taxonomic scope" value="Eukaryota"/>
</dbReference>
<dbReference type="OrthoDB" id="4865224at2759"/>
<reference evidence="1 2" key="1">
    <citation type="journal article" date="2009" name="PLoS Genet.">
        <title>The genome of Nectria haematococca: contribution of supernumerary chromosomes to gene expansion.</title>
        <authorList>
            <person name="Coleman J.J."/>
            <person name="Rounsley S.D."/>
            <person name="Rodriguez-Carres M."/>
            <person name="Kuo A."/>
            <person name="Wasmann C.C."/>
            <person name="Grimwood J."/>
            <person name="Schmutz J."/>
            <person name="Taga M."/>
            <person name="White G.J."/>
            <person name="Zhou S."/>
            <person name="Schwartz D.C."/>
            <person name="Freitag M."/>
            <person name="Ma L.J."/>
            <person name="Danchin E.G."/>
            <person name="Henrissat B."/>
            <person name="Coutinho P.M."/>
            <person name="Nelson D.R."/>
            <person name="Straney D."/>
            <person name="Napoli C.A."/>
            <person name="Barker B.M."/>
            <person name="Gribskov M."/>
            <person name="Rep M."/>
            <person name="Kroken S."/>
            <person name="Molnar I."/>
            <person name="Rensing C."/>
            <person name="Kennell J.C."/>
            <person name="Zamora J."/>
            <person name="Farman M.L."/>
            <person name="Selker E.U."/>
            <person name="Salamov A."/>
            <person name="Shapiro H."/>
            <person name="Pangilinan J."/>
            <person name="Lindquist E."/>
            <person name="Lamers C."/>
            <person name="Grigoriev I.V."/>
            <person name="Geiser D.M."/>
            <person name="Covert S.F."/>
            <person name="Temporini E."/>
            <person name="Vanetten H.D."/>
        </authorList>
    </citation>
    <scope>NUCLEOTIDE SEQUENCE [LARGE SCALE GENOMIC DNA]</scope>
    <source>
        <strain evidence="2">ATCC MYA-4622 / CBS 123669 / FGSC 9596 / NRRL 45880 / 77-13-4</strain>
    </source>
</reference>
<dbReference type="InParanoid" id="C7Z6J8"/>
<protein>
    <recommendedName>
        <fullName evidence="3">RRM domain-containing protein</fullName>
    </recommendedName>
</protein>